<sequence>MNTFSVCLGLVNGILTAGMMLRAMAQVIPDGTTNTTVNPNGNNFTILNGIEKGNNLFHSFSNFSVPTGGSATFDLVNTPNITTIFSRVTGGNVSNIDGLIRTVNSSNPVSLFLLNPAGIVFGQNARLDISGSFVGTTANSIKFADGLEFSAANLTNPPLLTMSVPIGLQMGTNPGSITVQGTGHGGTNPSNYFAPLYPNVINPQLQLQPGKTLGFISNGVTLDGAKLSVPDGRVEIGSFAANQTVPLRVSPTLTFDYTNLQNQDITLKRAALDVSGNNGGGLQIQGKRVSLTEGTELLAHTLGTNGTGQGIMLRASESLELLSAKGAGPISSIMASVRPGASGKGGDITIETPNFRMAYGVWFRADLLGSGQAGNVTFRTQNFEMIGADVSGGGEDVLSDLSVGLSGKTTFGKAGILTIDAERVRIANGARIRSDMSNGATGQPANIRIQAIDVDVSGSQIEGNFSPPRHLNSWISSTIEPGTSGRGGNITLDAQRLRFSNGGSIRADVLGTGIGGIVTLQAPDIEVSGYNVTASRVTRISAAVRDVNASGKGGDILIETQRLRLLDGGQINVGTQSRQNGEAGKLKVNAEEFIEINSAYIRPAGGIVTSGLQAIVTENSRGRGGNIAVTTPQLRLINGGEITTSIFGNGDAGNITIQAGTVEVAGRTIDGLQPSRIAAATNPTLTNSTGSAGLITIQADRLTIKDGAEISVSGQQLGEAGNLNINANLLRLDNASSLRAEVLSGSKGNITINANAAILRRGSQITTNAGANANGGDITINSPLVVGWENSDIIANAIAGQGGNIQITTQGIFGLKFRNQLTPENDITASSQFGVNGTVDINNFGVDPNSGLVYLSDNLIDSSQQIATGCADTNGSSFVATGRGGIPQNPHQQLWSDRTWADVRNLSTYRKTGEISAQIPTSPEIVQATSWRRNASGKIELVADTNPPQMQRALTCVLLHES</sequence>
<dbReference type="RefSeq" id="WP_190828008.1">
    <property type="nucleotide sequence ID" value="NZ_CAWPPI010000046.1"/>
</dbReference>
<dbReference type="Gene3D" id="2.160.20.10">
    <property type="entry name" value="Single-stranded right-handed beta-helix, Pectin lyase-like"/>
    <property type="match status" value="2"/>
</dbReference>
<evidence type="ECO:0000313" key="4">
    <source>
        <dbReference type="Proteomes" id="UP000629098"/>
    </source>
</evidence>
<accession>A0A8J6XGR3</accession>
<organism evidence="3 4">
    <name type="scientific">Iningainema tapete BLCC-T55</name>
    <dbReference type="NCBI Taxonomy" id="2748662"/>
    <lineage>
        <taxon>Bacteria</taxon>
        <taxon>Bacillati</taxon>
        <taxon>Cyanobacteriota</taxon>
        <taxon>Cyanophyceae</taxon>
        <taxon>Nostocales</taxon>
        <taxon>Scytonemataceae</taxon>
        <taxon>Iningainema tapete</taxon>
    </lineage>
</organism>
<dbReference type="EMBL" id="JACXAE010000046">
    <property type="protein sequence ID" value="MBD2772900.1"/>
    <property type="molecule type" value="Genomic_DNA"/>
</dbReference>
<dbReference type="SUPFAM" id="SSF51126">
    <property type="entry name" value="Pectin lyase-like"/>
    <property type="match status" value="3"/>
</dbReference>
<keyword evidence="1" id="KW-0732">Signal</keyword>
<feature type="domain" description="Filamentous haemagglutinin FhaB/tRNA nuclease CdiA-like TPS" evidence="2">
    <location>
        <begin position="28"/>
        <end position="144"/>
    </location>
</feature>
<dbReference type="AlphaFoldDB" id="A0A8J6XGR3"/>
<feature type="chain" id="PRO_5035267617" evidence="1">
    <location>
        <begin position="26"/>
        <end position="962"/>
    </location>
</feature>
<dbReference type="Pfam" id="PF05860">
    <property type="entry name" value="TPS"/>
    <property type="match status" value="1"/>
</dbReference>
<reference evidence="3" key="1">
    <citation type="submission" date="2020-09" db="EMBL/GenBank/DDBJ databases">
        <title>Iningainema tapete sp. nov. (Scytonemataceae, Cyanobacteria) from greenhouses in central Florida (USA) produces two types of nodularin with biosynthetic potential for microcystin-LR and anabaenopeptins.</title>
        <authorList>
            <person name="Berthold D.E."/>
            <person name="Lefler F.W."/>
            <person name="Huang I.-S."/>
            <person name="Abdulla H."/>
            <person name="Zimba P.V."/>
            <person name="Laughinghouse H.D. IV."/>
        </authorList>
    </citation>
    <scope>NUCLEOTIDE SEQUENCE</scope>
    <source>
        <strain evidence="3">BLCCT55</strain>
    </source>
</reference>
<evidence type="ECO:0000256" key="1">
    <source>
        <dbReference type="SAM" id="SignalP"/>
    </source>
</evidence>
<dbReference type="Proteomes" id="UP000629098">
    <property type="component" value="Unassembled WGS sequence"/>
</dbReference>
<protein>
    <submittedName>
        <fullName evidence="3">S-layer family protein</fullName>
    </submittedName>
</protein>
<gene>
    <name evidence="3" type="ORF">ICL16_12655</name>
</gene>
<dbReference type="SMART" id="SM00912">
    <property type="entry name" value="Haemagg_act"/>
    <property type="match status" value="1"/>
</dbReference>
<dbReference type="InterPro" id="IPR011050">
    <property type="entry name" value="Pectin_lyase_fold/virulence"/>
</dbReference>
<comment type="caution">
    <text evidence="3">The sequence shown here is derived from an EMBL/GenBank/DDBJ whole genome shotgun (WGS) entry which is preliminary data.</text>
</comment>
<evidence type="ECO:0000259" key="2">
    <source>
        <dbReference type="SMART" id="SM00912"/>
    </source>
</evidence>
<keyword evidence="4" id="KW-1185">Reference proteome</keyword>
<name>A0A8J6XGR3_9CYAN</name>
<dbReference type="NCBIfam" id="TIGR01901">
    <property type="entry name" value="adhes_NPXG"/>
    <property type="match status" value="1"/>
</dbReference>
<proteinExistence type="predicted"/>
<evidence type="ECO:0000313" key="3">
    <source>
        <dbReference type="EMBL" id="MBD2772900.1"/>
    </source>
</evidence>
<dbReference type="InterPro" id="IPR012334">
    <property type="entry name" value="Pectin_lyas_fold"/>
</dbReference>
<feature type="signal peptide" evidence="1">
    <location>
        <begin position="1"/>
        <end position="25"/>
    </location>
</feature>
<dbReference type="InterPro" id="IPR008638">
    <property type="entry name" value="FhaB/CdiA-like_TPS"/>
</dbReference>